<feature type="region of interest" description="Disordered" evidence="1">
    <location>
        <begin position="1"/>
        <end position="54"/>
    </location>
</feature>
<proteinExistence type="predicted"/>
<dbReference type="EMBL" id="BPLR01014646">
    <property type="protein sequence ID" value="GIY70295.1"/>
    <property type="molecule type" value="Genomic_DNA"/>
</dbReference>
<sequence length="54" mass="6237">MQYTKTQHFRDEPNTQSTKVAERVTRRRVTAGLQAGSQKADDMRKLQKCNGNKK</sequence>
<name>A0AAV4VK19_CAEEX</name>
<dbReference type="AlphaFoldDB" id="A0AAV4VK19"/>
<keyword evidence="3" id="KW-1185">Reference proteome</keyword>
<evidence type="ECO:0000256" key="1">
    <source>
        <dbReference type="SAM" id="MobiDB-lite"/>
    </source>
</evidence>
<comment type="caution">
    <text evidence="2">The sequence shown here is derived from an EMBL/GenBank/DDBJ whole genome shotgun (WGS) entry which is preliminary data.</text>
</comment>
<feature type="non-terminal residue" evidence="2">
    <location>
        <position position="54"/>
    </location>
</feature>
<accession>A0AAV4VK19</accession>
<evidence type="ECO:0000313" key="3">
    <source>
        <dbReference type="Proteomes" id="UP001054945"/>
    </source>
</evidence>
<organism evidence="2 3">
    <name type="scientific">Caerostris extrusa</name>
    <name type="common">Bark spider</name>
    <name type="synonym">Caerostris bankana</name>
    <dbReference type="NCBI Taxonomy" id="172846"/>
    <lineage>
        <taxon>Eukaryota</taxon>
        <taxon>Metazoa</taxon>
        <taxon>Ecdysozoa</taxon>
        <taxon>Arthropoda</taxon>
        <taxon>Chelicerata</taxon>
        <taxon>Arachnida</taxon>
        <taxon>Araneae</taxon>
        <taxon>Araneomorphae</taxon>
        <taxon>Entelegynae</taxon>
        <taxon>Araneoidea</taxon>
        <taxon>Araneidae</taxon>
        <taxon>Caerostris</taxon>
    </lineage>
</organism>
<dbReference type="Proteomes" id="UP001054945">
    <property type="component" value="Unassembled WGS sequence"/>
</dbReference>
<reference evidence="2 3" key="1">
    <citation type="submission" date="2021-06" db="EMBL/GenBank/DDBJ databases">
        <title>Caerostris extrusa draft genome.</title>
        <authorList>
            <person name="Kono N."/>
            <person name="Arakawa K."/>
        </authorList>
    </citation>
    <scope>NUCLEOTIDE SEQUENCE [LARGE SCALE GENOMIC DNA]</scope>
</reference>
<gene>
    <name evidence="2" type="ORF">CEXT_496671</name>
</gene>
<evidence type="ECO:0000313" key="2">
    <source>
        <dbReference type="EMBL" id="GIY70295.1"/>
    </source>
</evidence>
<protein>
    <submittedName>
        <fullName evidence="2">Uncharacterized protein</fullName>
    </submittedName>
</protein>